<proteinExistence type="predicted"/>
<dbReference type="InterPro" id="IPR027417">
    <property type="entry name" value="P-loop_NTPase"/>
</dbReference>
<evidence type="ECO:0000313" key="1">
    <source>
        <dbReference type="EMBL" id="KJA20994.1"/>
    </source>
</evidence>
<protein>
    <recommendedName>
        <fullName evidence="3">Adenylate kinase</fullName>
    </recommendedName>
</protein>
<organism evidence="1 2">
    <name type="scientific">Hypholoma sublateritium (strain FD-334 SS-4)</name>
    <dbReference type="NCBI Taxonomy" id="945553"/>
    <lineage>
        <taxon>Eukaryota</taxon>
        <taxon>Fungi</taxon>
        <taxon>Dikarya</taxon>
        <taxon>Basidiomycota</taxon>
        <taxon>Agaricomycotina</taxon>
        <taxon>Agaricomycetes</taxon>
        <taxon>Agaricomycetidae</taxon>
        <taxon>Agaricales</taxon>
        <taxon>Agaricineae</taxon>
        <taxon>Strophariaceae</taxon>
        <taxon>Hypholoma</taxon>
    </lineage>
</organism>
<dbReference type="EMBL" id="KN817562">
    <property type="protein sequence ID" value="KJA20994.1"/>
    <property type="molecule type" value="Genomic_DNA"/>
</dbReference>
<evidence type="ECO:0008006" key="3">
    <source>
        <dbReference type="Google" id="ProtNLM"/>
    </source>
</evidence>
<name>A0A0D2NQE3_HYPSF</name>
<dbReference type="PANTHER" id="PTHR37816:SF1">
    <property type="entry name" value="TOXIN"/>
    <property type="match status" value="1"/>
</dbReference>
<dbReference type="InterPro" id="IPR052922">
    <property type="entry name" value="Cytidylate_Kinase-2"/>
</dbReference>
<gene>
    <name evidence="1" type="ORF">HYPSUDRAFT_141494</name>
</gene>
<reference evidence="2" key="1">
    <citation type="submission" date="2014-04" db="EMBL/GenBank/DDBJ databases">
        <title>Evolutionary Origins and Diversification of the Mycorrhizal Mutualists.</title>
        <authorList>
            <consortium name="DOE Joint Genome Institute"/>
            <consortium name="Mycorrhizal Genomics Consortium"/>
            <person name="Kohler A."/>
            <person name="Kuo A."/>
            <person name="Nagy L.G."/>
            <person name="Floudas D."/>
            <person name="Copeland A."/>
            <person name="Barry K.W."/>
            <person name="Cichocki N."/>
            <person name="Veneault-Fourrey C."/>
            <person name="LaButti K."/>
            <person name="Lindquist E.A."/>
            <person name="Lipzen A."/>
            <person name="Lundell T."/>
            <person name="Morin E."/>
            <person name="Murat C."/>
            <person name="Riley R."/>
            <person name="Ohm R."/>
            <person name="Sun H."/>
            <person name="Tunlid A."/>
            <person name="Henrissat B."/>
            <person name="Grigoriev I.V."/>
            <person name="Hibbett D.S."/>
            <person name="Martin F."/>
        </authorList>
    </citation>
    <scope>NUCLEOTIDE SEQUENCE [LARGE SCALE GENOMIC DNA]</scope>
    <source>
        <strain evidence="2">FD-334 SS-4</strain>
    </source>
</reference>
<dbReference type="Gene3D" id="3.40.50.300">
    <property type="entry name" value="P-loop containing nucleotide triphosphate hydrolases"/>
    <property type="match status" value="1"/>
</dbReference>
<dbReference type="PANTHER" id="PTHR37816">
    <property type="entry name" value="YALI0E33011P"/>
    <property type="match status" value="1"/>
</dbReference>
<sequence>MPPVEFPAGGGPTNVGAKQIPPLLGDGHGHYRIHMLGNSGSGKTTTGAALAKILDVPLIAIDALALDPGWVILPRSVFHTRLRAALDAAPNGWVVDGKNTYSGAEMAFAEATDLIWLDPPLYVYFPRVVLRTFLRLLHLAPPCSPGCYERPSRVFSRNSILWACLSIHWRVRRLNAAHMVLFGIENGKSTAGRRMRRFTGWGSDVKAWLGEVAAMVRAKK</sequence>
<dbReference type="OrthoDB" id="65590at2759"/>
<evidence type="ECO:0000313" key="2">
    <source>
        <dbReference type="Proteomes" id="UP000054270"/>
    </source>
</evidence>
<keyword evidence="2" id="KW-1185">Reference proteome</keyword>
<dbReference type="SUPFAM" id="SSF52540">
    <property type="entry name" value="P-loop containing nucleoside triphosphate hydrolases"/>
    <property type="match status" value="1"/>
</dbReference>
<accession>A0A0D2NQE3</accession>
<dbReference type="Proteomes" id="UP000054270">
    <property type="component" value="Unassembled WGS sequence"/>
</dbReference>
<dbReference type="AlphaFoldDB" id="A0A0D2NQE3"/>